<dbReference type="InParanoid" id="Q0UMI5"/>
<dbReference type="eggNOG" id="ENOG502TF5B">
    <property type="taxonomic scope" value="Eukaryota"/>
</dbReference>
<dbReference type="GeneID" id="5974274"/>
<dbReference type="Proteomes" id="UP000001055">
    <property type="component" value="Unassembled WGS sequence"/>
</dbReference>
<dbReference type="HOGENOM" id="CLU_2307054_0_0_1"/>
<dbReference type="KEGG" id="pno:SNOG_07029"/>
<reference evidence="2" key="1">
    <citation type="journal article" date="2007" name="Plant Cell">
        <title>Dothideomycete-plant interactions illuminated by genome sequencing and EST analysis of the wheat pathogen Stagonospora nodorum.</title>
        <authorList>
            <person name="Hane J.K."/>
            <person name="Lowe R.G."/>
            <person name="Solomon P.S."/>
            <person name="Tan K.C."/>
            <person name="Schoch C.L."/>
            <person name="Spatafora J.W."/>
            <person name="Crous P.W."/>
            <person name="Kodira C."/>
            <person name="Birren B.W."/>
            <person name="Galagan J.E."/>
            <person name="Torriani S.F."/>
            <person name="McDonald B.A."/>
            <person name="Oliver R.P."/>
        </authorList>
    </citation>
    <scope>NUCLEOTIDE SEQUENCE [LARGE SCALE GENOMIC DNA]</scope>
    <source>
        <strain evidence="2">SN15 / ATCC MYA-4574 / FGSC 10173</strain>
    </source>
</reference>
<organism evidence="1 2">
    <name type="scientific">Phaeosphaeria nodorum (strain SN15 / ATCC MYA-4574 / FGSC 10173)</name>
    <name type="common">Glume blotch fungus</name>
    <name type="synonym">Parastagonospora nodorum</name>
    <dbReference type="NCBI Taxonomy" id="321614"/>
    <lineage>
        <taxon>Eukaryota</taxon>
        <taxon>Fungi</taxon>
        <taxon>Dikarya</taxon>
        <taxon>Ascomycota</taxon>
        <taxon>Pezizomycotina</taxon>
        <taxon>Dothideomycetes</taxon>
        <taxon>Pleosporomycetidae</taxon>
        <taxon>Pleosporales</taxon>
        <taxon>Pleosporineae</taxon>
        <taxon>Phaeosphaeriaceae</taxon>
        <taxon>Parastagonospora</taxon>
    </lineage>
</organism>
<dbReference type="RefSeq" id="XP_001797384.1">
    <property type="nucleotide sequence ID" value="XM_001797332.1"/>
</dbReference>
<sequence length="100" mass="11400">MKNLQDQLNDWSPESEGSPKVAEKLLQLYRDESLEGFMDVAYGFTALAYSAAGDAAGALKYAEMAKEAVLMKDGLWSANLQIWEEMLADLKEHWSWRRRL</sequence>
<gene>
    <name evidence="1" type="ORF">SNOG_07029</name>
</gene>
<accession>Q0UMI5</accession>
<dbReference type="EMBL" id="CH445334">
    <property type="protein sequence ID" value="EAT85680.2"/>
    <property type="molecule type" value="Genomic_DNA"/>
</dbReference>
<proteinExistence type="predicted"/>
<evidence type="ECO:0000313" key="2">
    <source>
        <dbReference type="Proteomes" id="UP000001055"/>
    </source>
</evidence>
<dbReference type="AlphaFoldDB" id="Q0UMI5"/>
<protein>
    <submittedName>
        <fullName evidence="1">Uncharacterized protein</fullName>
    </submittedName>
</protein>
<dbReference type="VEuPathDB" id="FungiDB:JI435_070290"/>
<dbReference type="STRING" id="321614.Q0UMI5"/>
<evidence type="ECO:0000313" key="1">
    <source>
        <dbReference type="EMBL" id="EAT85680.2"/>
    </source>
</evidence>
<name>Q0UMI5_PHANO</name>